<reference evidence="2" key="2">
    <citation type="submission" date="2020-09" db="EMBL/GenBank/DDBJ databases">
        <authorList>
            <person name="Sun Q."/>
            <person name="Zhou Y."/>
        </authorList>
    </citation>
    <scope>NUCLEOTIDE SEQUENCE</scope>
    <source>
        <strain evidence="2">CGMCC 1.15367</strain>
    </source>
</reference>
<dbReference type="InterPro" id="IPR008807">
    <property type="entry name" value="ROS_MUCR"/>
</dbReference>
<dbReference type="GO" id="GO:0008270">
    <property type="term" value="F:zinc ion binding"/>
    <property type="evidence" value="ECO:0007669"/>
    <property type="project" value="InterPro"/>
</dbReference>
<proteinExistence type="inferred from homology"/>
<dbReference type="InterPro" id="IPR041920">
    <property type="entry name" value="ROS/MUCR_sf"/>
</dbReference>
<accession>A0A917EBJ8</accession>
<comment type="similarity">
    <text evidence="1">Belongs to the ros/MucR family.</text>
</comment>
<evidence type="ECO:0000313" key="3">
    <source>
        <dbReference type="Proteomes" id="UP000644699"/>
    </source>
</evidence>
<comment type="caution">
    <text evidence="2">The sequence shown here is derived from an EMBL/GenBank/DDBJ whole genome shotgun (WGS) entry which is preliminary data.</text>
</comment>
<dbReference type="EMBL" id="BMIQ01000009">
    <property type="protein sequence ID" value="GGE20221.1"/>
    <property type="molecule type" value="Genomic_DNA"/>
</dbReference>
<reference evidence="2" key="1">
    <citation type="journal article" date="2014" name="Int. J. Syst. Evol. Microbiol.">
        <title>Complete genome sequence of Corynebacterium casei LMG S-19264T (=DSM 44701T), isolated from a smear-ripened cheese.</title>
        <authorList>
            <consortium name="US DOE Joint Genome Institute (JGI-PGF)"/>
            <person name="Walter F."/>
            <person name="Albersmeier A."/>
            <person name="Kalinowski J."/>
            <person name="Ruckert C."/>
        </authorList>
    </citation>
    <scope>NUCLEOTIDE SEQUENCE</scope>
    <source>
        <strain evidence="2">CGMCC 1.15367</strain>
    </source>
</reference>
<protein>
    <recommendedName>
        <fullName evidence="4">MucR family transcriptional regulator</fullName>
    </recommendedName>
</protein>
<dbReference type="Gene3D" id="1.10.10.1550">
    <property type="entry name" value="ROS/MUCR transcriptional regulator protein"/>
    <property type="match status" value="1"/>
</dbReference>
<sequence>MNGLAGAQTTQAAPEVVKLVPAVPIKKSLTDDFIICLEDGRPFKSLRRHLMTHYDMSPDEYRAKWGLPADYPMVAPAYAAKRSELAKTIGLGNLRAKRYAAEASASAPKRRSPKRVADPV</sequence>
<evidence type="ECO:0008006" key="4">
    <source>
        <dbReference type="Google" id="ProtNLM"/>
    </source>
</evidence>
<dbReference type="GO" id="GO:0003677">
    <property type="term" value="F:DNA binding"/>
    <property type="evidence" value="ECO:0007669"/>
    <property type="project" value="InterPro"/>
</dbReference>
<gene>
    <name evidence="2" type="ORF">GCM10011390_44340</name>
</gene>
<dbReference type="Pfam" id="PF05443">
    <property type="entry name" value="ROS_MUCR"/>
    <property type="match status" value="1"/>
</dbReference>
<dbReference type="GO" id="GO:0006355">
    <property type="term" value="P:regulation of DNA-templated transcription"/>
    <property type="evidence" value="ECO:0007669"/>
    <property type="project" value="InterPro"/>
</dbReference>
<evidence type="ECO:0000256" key="1">
    <source>
        <dbReference type="ARBA" id="ARBA00007031"/>
    </source>
</evidence>
<evidence type="ECO:0000313" key="2">
    <source>
        <dbReference type="EMBL" id="GGE20221.1"/>
    </source>
</evidence>
<dbReference type="Proteomes" id="UP000644699">
    <property type="component" value="Unassembled WGS sequence"/>
</dbReference>
<name>A0A917EBJ8_9HYPH</name>
<dbReference type="AlphaFoldDB" id="A0A917EBJ8"/>
<keyword evidence="3" id="KW-1185">Reference proteome</keyword>
<organism evidence="2 3">
    <name type="scientific">Aureimonas endophytica</name>
    <dbReference type="NCBI Taxonomy" id="2027858"/>
    <lineage>
        <taxon>Bacteria</taxon>
        <taxon>Pseudomonadati</taxon>
        <taxon>Pseudomonadota</taxon>
        <taxon>Alphaproteobacteria</taxon>
        <taxon>Hyphomicrobiales</taxon>
        <taxon>Aurantimonadaceae</taxon>
        <taxon>Aureimonas</taxon>
    </lineage>
</organism>